<dbReference type="AlphaFoldDB" id="A0A9Q3CCC2"/>
<evidence type="ECO:0000313" key="1">
    <source>
        <dbReference type="EMBL" id="MBW0482461.1"/>
    </source>
</evidence>
<dbReference type="EMBL" id="AVOT02006794">
    <property type="protein sequence ID" value="MBW0482461.1"/>
    <property type="molecule type" value="Genomic_DNA"/>
</dbReference>
<sequence>MSNCKPASAPLLPNEHFSIATDEEVSSFNALGISYCSAIGSINYLSTAAWPDLSFAVSSLLQFLERPGLLHWKAFLHVLQYLWGTPGLGLVYSRGNDSGVSAYSSADWGNCRSTHSSTTGYLVLLNNFITTWKARKKPSVSLSTAKAEYKSLCDLASELVWLQ</sequence>
<keyword evidence="2" id="KW-1185">Reference proteome</keyword>
<dbReference type="Proteomes" id="UP000765509">
    <property type="component" value="Unassembled WGS sequence"/>
</dbReference>
<evidence type="ECO:0000313" key="2">
    <source>
        <dbReference type="Proteomes" id="UP000765509"/>
    </source>
</evidence>
<dbReference type="PANTHER" id="PTHR11439">
    <property type="entry name" value="GAG-POL-RELATED RETROTRANSPOSON"/>
    <property type="match status" value="1"/>
</dbReference>
<name>A0A9Q3CCC2_9BASI</name>
<evidence type="ECO:0008006" key="3">
    <source>
        <dbReference type="Google" id="ProtNLM"/>
    </source>
</evidence>
<reference evidence="1" key="1">
    <citation type="submission" date="2021-03" db="EMBL/GenBank/DDBJ databases">
        <title>Draft genome sequence of rust myrtle Austropuccinia psidii MF-1, a brazilian biotype.</title>
        <authorList>
            <person name="Quecine M.C."/>
            <person name="Pachon D.M.R."/>
            <person name="Bonatelli M.L."/>
            <person name="Correr F.H."/>
            <person name="Franceschini L.M."/>
            <person name="Leite T.F."/>
            <person name="Margarido G.R.A."/>
            <person name="Almeida C.A."/>
            <person name="Ferrarezi J.A."/>
            <person name="Labate C.A."/>
        </authorList>
    </citation>
    <scope>NUCLEOTIDE SEQUENCE</scope>
    <source>
        <strain evidence="1">MF-1</strain>
    </source>
</reference>
<dbReference type="CDD" id="cd09272">
    <property type="entry name" value="RNase_HI_RT_Ty1"/>
    <property type="match status" value="1"/>
</dbReference>
<organism evidence="1 2">
    <name type="scientific">Austropuccinia psidii MF-1</name>
    <dbReference type="NCBI Taxonomy" id="1389203"/>
    <lineage>
        <taxon>Eukaryota</taxon>
        <taxon>Fungi</taxon>
        <taxon>Dikarya</taxon>
        <taxon>Basidiomycota</taxon>
        <taxon>Pucciniomycotina</taxon>
        <taxon>Pucciniomycetes</taxon>
        <taxon>Pucciniales</taxon>
        <taxon>Sphaerophragmiaceae</taxon>
        <taxon>Austropuccinia</taxon>
    </lineage>
</organism>
<accession>A0A9Q3CCC2</accession>
<dbReference type="OrthoDB" id="412581at2759"/>
<dbReference type="PANTHER" id="PTHR11439:SF463">
    <property type="entry name" value="REVERSE TRANSCRIPTASE TY1_COPIA-TYPE DOMAIN-CONTAINING PROTEIN"/>
    <property type="match status" value="1"/>
</dbReference>
<proteinExistence type="predicted"/>
<protein>
    <recommendedName>
        <fullName evidence="3">Reverse transcriptase Ty1/copia-type domain-containing protein</fullName>
    </recommendedName>
</protein>
<gene>
    <name evidence="1" type="ORF">O181_022176</name>
</gene>
<comment type="caution">
    <text evidence="1">The sequence shown here is derived from an EMBL/GenBank/DDBJ whole genome shotgun (WGS) entry which is preliminary data.</text>
</comment>